<accession>A0A7G2D9B7</accession>
<keyword evidence="9" id="KW-1185">Reference proteome</keyword>
<keyword evidence="5 6" id="KW-0472">Membrane</keyword>
<evidence type="ECO:0000313" key="8">
    <source>
        <dbReference type="EMBL" id="CAD5244566.1"/>
    </source>
</evidence>
<evidence type="ECO:0000256" key="3">
    <source>
        <dbReference type="ARBA" id="ARBA00022692"/>
    </source>
</evidence>
<dbReference type="PANTHER" id="PTHR35402">
    <property type="entry name" value="INTEGRAL MEMBRANE PROTEIN-RELATED"/>
    <property type="match status" value="1"/>
</dbReference>
<keyword evidence="3 6" id="KW-0812">Transmembrane</keyword>
<keyword evidence="4 6" id="KW-1133">Transmembrane helix</keyword>
<proteinExistence type="predicted"/>
<evidence type="ECO:0000256" key="2">
    <source>
        <dbReference type="ARBA" id="ARBA00022475"/>
    </source>
</evidence>
<dbReference type="Proteomes" id="UP000516304">
    <property type="component" value="Chromosome TIRI35C"/>
</dbReference>
<dbReference type="PANTHER" id="PTHR35402:SF2">
    <property type="entry name" value="FLAGELLA ACCESSORY PROTEIN J"/>
    <property type="match status" value="1"/>
</dbReference>
<feature type="transmembrane region" description="Helical" evidence="6">
    <location>
        <begin position="300"/>
        <end position="320"/>
    </location>
</feature>
<feature type="transmembrane region" description="Helical" evidence="6">
    <location>
        <begin position="501"/>
        <end position="518"/>
    </location>
</feature>
<dbReference type="Pfam" id="PF00482">
    <property type="entry name" value="T2SSF"/>
    <property type="match status" value="1"/>
</dbReference>
<dbReference type="AlphaFoldDB" id="A0A7G2D9B7"/>
<evidence type="ECO:0000256" key="1">
    <source>
        <dbReference type="ARBA" id="ARBA00004651"/>
    </source>
</evidence>
<evidence type="ECO:0000256" key="4">
    <source>
        <dbReference type="ARBA" id="ARBA00022989"/>
    </source>
</evidence>
<dbReference type="GeneID" id="58919153"/>
<protein>
    <submittedName>
        <fullName evidence="8">Flagellar assembly protein J</fullName>
    </submittedName>
</protein>
<dbReference type="RefSeq" id="WP_188202295.1">
    <property type="nucleotide sequence ID" value="NZ_LR881183.1"/>
</dbReference>
<dbReference type="InterPro" id="IPR018076">
    <property type="entry name" value="T2SS_GspF_dom"/>
</dbReference>
<keyword evidence="2" id="KW-1003">Cell membrane</keyword>
<reference evidence="8 9" key="1">
    <citation type="submission" date="2020-09" db="EMBL/GenBank/DDBJ databases">
        <authorList>
            <person name="Courtine D."/>
        </authorList>
    </citation>
    <scope>NUCLEOTIDE SEQUENCE [LARGE SCALE GENOMIC DNA]</scope>
    <source>
        <strain evidence="8 9">IRI35c</strain>
    </source>
</reference>
<name>A0A7G2D9B7_9EURY</name>
<feature type="transmembrane region" description="Helical" evidence="6">
    <location>
        <begin position="51"/>
        <end position="72"/>
    </location>
</feature>
<feature type="transmembrane region" description="Helical" evidence="6">
    <location>
        <begin position="228"/>
        <end position="251"/>
    </location>
</feature>
<feature type="transmembrane region" description="Helical" evidence="6">
    <location>
        <begin position="272"/>
        <end position="294"/>
    </location>
</feature>
<evidence type="ECO:0000256" key="6">
    <source>
        <dbReference type="SAM" id="Phobius"/>
    </source>
</evidence>
<sequence>MVGEKAGILVQSGVTMREYLRKVLLPSLVGAVVLFVAVSALRNFASLSRTVLFAIYSIPLLPLLYAIGYPYAKVSGRKVQINSKIPYFATYFAVLSTSDVSRSELIWNLATEKILEPIASDMKKVYYLIARLHRGMPDALRFLARRTPSKVFADFLDRLAYSLDSGVDLKEYLLQEQKTVMDDYETFYEGALYDLDVFKEVYSSLIISVVFMVTFIIIGPILTGQDIVSLSAFMFVLVLATEIGIMLVIKYKMPEDRIWAEYAMTPERRGRFLKAAMVSFGGSMVVSIAVVLLLRPRFDVPLLVQIAVGLTPMMYVGKVLDREEKSILLKDENFPAFMRSLSSSLAASGAALPLVLKYLSAHDFGVLTRDIRNLYRRVSMRISNDRSWRYFTIDTGSWLIGMFSEIFNKSIKLGAEPDYVGMVISRNFERLIRLRRKRAQTVASFRGVIYGVTGAFAFSVASAFQVAVYMNQLFSNLSIQSDLLQSIIFVPSKAGLELTEYILILILLVHSLISALSIKFADGGHVGITVYYFVVLVWLSAIGQYLGTVVMGKMMTFSSLVGVLTGSLGVML</sequence>
<dbReference type="InterPro" id="IPR056569">
    <property type="entry name" value="ArlJ-like"/>
</dbReference>
<feature type="transmembrane region" description="Helical" evidence="6">
    <location>
        <begin position="23"/>
        <end position="45"/>
    </location>
</feature>
<keyword evidence="8" id="KW-0966">Cell projection</keyword>
<evidence type="ECO:0000256" key="5">
    <source>
        <dbReference type="ARBA" id="ARBA00023136"/>
    </source>
</evidence>
<evidence type="ECO:0000259" key="7">
    <source>
        <dbReference type="Pfam" id="PF00482"/>
    </source>
</evidence>
<evidence type="ECO:0000313" key="9">
    <source>
        <dbReference type="Proteomes" id="UP000516304"/>
    </source>
</evidence>
<comment type="subcellular location">
    <subcellularLocation>
        <location evidence="1">Cell membrane</location>
        <topology evidence="1">Multi-pass membrane protein</topology>
    </subcellularLocation>
</comment>
<keyword evidence="8" id="KW-0969">Cilium</keyword>
<feature type="transmembrane region" description="Helical" evidence="6">
    <location>
        <begin position="201"/>
        <end position="222"/>
    </location>
</feature>
<dbReference type="NCBIfam" id="NF004704">
    <property type="entry name" value="PRK06041.1-2"/>
    <property type="match status" value="1"/>
</dbReference>
<feature type="transmembrane region" description="Helical" evidence="6">
    <location>
        <begin position="443"/>
        <end position="468"/>
    </location>
</feature>
<dbReference type="KEGG" id="tcq:TIRI35C_1412"/>
<gene>
    <name evidence="8" type="ORF">TIRI35C_1412</name>
</gene>
<feature type="domain" description="Type II secretion system protein GspF" evidence="7">
    <location>
        <begin position="88"/>
        <end position="216"/>
    </location>
</feature>
<dbReference type="EMBL" id="LR881183">
    <property type="protein sequence ID" value="CAD5244566.1"/>
    <property type="molecule type" value="Genomic_DNA"/>
</dbReference>
<keyword evidence="8" id="KW-0282">Flagellum</keyword>
<dbReference type="GO" id="GO:0005886">
    <property type="term" value="C:plasma membrane"/>
    <property type="evidence" value="ECO:0007669"/>
    <property type="project" value="UniProtKB-SubCell"/>
</dbReference>
<feature type="transmembrane region" description="Helical" evidence="6">
    <location>
        <begin position="530"/>
        <end position="548"/>
    </location>
</feature>
<organism evidence="8 9">
    <name type="scientific">Thermococcus camini</name>
    <dbReference type="NCBI Taxonomy" id="2016373"/>
    <lineage>
        <taxon>Archaea</taxon>
        <taxon>Methanobacteriati</taxon>
        <taxon>Methanobacteriota</taxon>
        <taxon>Thermococci</taxon>
        <taxon>Thermococcales</taxon>
        <taxon>Thermococcaceae</taxon>
        <taxon>Thermococcus</taxon>
    </lineage>
</organism>